<feature type="region of interest" description="Disordered" evidence="5">
    <location>
        <begin position="383"/>
        <end position="406"/>
    </location>
</feature>
<name>A0A167PJ96_9HYPO</name>
<sequence>MDAQSKTALDSAIAAWRKQPYKDNKGFQKELGSLLQSLLDATKNATVHVDKPELKTHQLEPIEKFLKEESQDMDTCVRWHLLLLMIRSTGSGTTTNRSSKNSANTRNVHVQLAKMILESDGAKEYLLFHPPTAKKLTKSCTWKLAGAKRTYVDAPAKFNADTSQTTTDPHIYGKRSDLFSIAVCEGYLHVDALLRVAKDLISRYKSKTDIEVYVRRDVDNLHSAIITCHKEAESAFGQVLREVPGFLESNDTYLLSRIVKDPLLDLAEVVLASVDHRELLTAQDRVVEALKQWMGPDMADGDDDDEGDDNEDVDNRNNEAHEFSQNGHTVSRRDRRRVLMRKILSRAPVRVLRSPEVLTALMQNNLLDNSDILHAYADNENIKDSQKAPKDKNASQQASTNTHPSSASLKFASYLDGIPGILNMAVLYQQQPLVETLLRQKPDLAVTRAFVSINSNGDTLPKKEQPSTTDAAGEGVHNGPDDGKMARGCYPLWYNNETKLPGSPYVKKLDDAKWRQIRSALIYCAMKHAENAQTLLTILRESGEPEREINFDMSRLIIDGTSVADFVTSMPRDAQSSSLIRYEETIRYAEFSSLDRNTQPQTPAAQNQQRSHLEHTHTEVLDMLKWLQDHGVRRIITLRVPDRMAHPHDELEIARVVRRFRVEKLDWRILDLSIKIFETHGEISDVSLTCDVDNDKPAKDDKNRTFRDGRIARLSNKETTSKTYLTQLHLYTGGRRSAVDHWFGAEGLPSTKLKQVYINVIKELTTRKQCDAILKYIRNEAAKLMSRKPEMKIDVQPQFWMAQTETPRLKEIIHHLSSRLAQFIAYYRQKAEECHTDGRKFKPTKVAIIDNGILSMDPPNTPGIHNSSGNNGDDPSNTEKISSESPSGKNRSRSEQHLDSPDFLTTDSLWARVCEGRSFVHEQDRVSPWYLASNPHGTQMANLVCAIDPLCQLFVAKIADNHYGYSAARATAAVNWAISKNVDIISMSFTTTEYYEPFIKAVKDAMERGILVVCSHHDEGARIGTEVYPLNLGGKIDESMLRLASCNRYGKLEHENVTDDAKPNEKYDFCINSEDVAVGAIPFLATSTEHISGSSVATAIAAGVCSLLIACLRTLRAIDVKYMSDVEQDVKRSANFDAMRNNVEHALRAGKNNRPAPRDIKAFLKTMAPSPNNPHFISLDLFASLNDLRDVNTLSLSGVFFKLGAKFTVK</sequence>
<proteinExistence type="inferred from homology"/>
<dbReference type="InterPro" id="IPR050131">
    <property type="entry name" value="Peptidase_S8_subtilisin-like"/>
</dbReference>
<dbReference type="GO" id="GO:0006508">
    <property type="term" value="P:proteolysis"/>
    <property type="evidence" value="ECO:0007669"/>
    <property type="project" value="UniProtKB-KW"/>
</dbReference>
<accession>A0A167PJ96</accession>
<feature type="domain" description="Peptidase S8/S53" evidence="6">
    <location>
        <begin position="844"/>
        <end position="1110"/>
    </location>
</feature>
<dbReference type="STRING" id="1081102.A0A167PJ96"/>
<organism evidence="7 8">
    <name type="scientific">Niveomyces insectorum RCEF 264</name>
    <dbReference type="NCBI Taxonomy" id="1081102"/>
    <lineage>
        <taxon>Eukaryota</taxon>
        <taxon>Fungi</taxon>
        <taxon>Dikarya</taxon>
        <taxon>Ascomycota</taxon>
        <taxon>Pezizomycotina</taxon>
        <taxon>Sordariomycetes</taxon>
        <taxon>Hypocreomycetidae</taxon>
        <taxon>Hypocreales</taxon>
        <taxon>Cordycipitaceae</taxon>
        <taxon>Niveomyces</taxon>
    </lineage>
</organism>
<dbReference type="OrthoDB" id="4870756at2759"/>
<dbReference type="Pfam" id="PF00082">
    <property type="entry name" value="Peptidase_S8"/>
    <property type="match status" value="1"/>
</dbReference>
<keyword evidence="3" id="KW-0378">Hydrolase</keyword>
<feature type="region of interest" description="Disordered" evidence="5">
    <location>
        <begin position="294"/>
        <end position="332"/>
    </location>
</feature>
<dbReference type="PANTHER" id="PTHR43806:SF11">
    <property type="entry name" value="CEREVISIN-RELATED"/>
    <property type="match status" value="1"/>
</dbReference>
<dbReference type="PRINTS" id="PR00723">
    <property type="entry name" value="SUBTILISIN"/>
</dbReference>
<dbReference type="GO" id="GO:0004252">
    <property type="term" value="F:serine-type endopeptidase activity"/>
    <property type="evidence" value="ECO:0007669"/>
    <property type="project" value="InterPro"/>
</dbReference>
<reference evidence="7 8" key="1">
    <citation type="journal article" date="2016" name="Genome Biol. Evol.">
        <title>Divergent and convergent evolution of fungal pathogenicity.</title>
        <authorList>
            <person name="Shang Y."/>
            <person name="Xiao G."/>
            <person name="Zheng P."/>
            <person name="Cen K."/>
            <person name="Zhan S."/>
            <person name="Wang C."/>
        </authorList>
    </citation>
    <scope>NUCLEOTIDE SEQUENCE [LARGE SCALE GENOMIC DNA]</scope>
    <source>
        <strain evidence="7 8">RCEF 264</strain>
    </source>
</reference>
<evidence type="ECO:0000256" key="4">
    <source>
        <dbReference type="ARBA" id="ARBA00022825"/>
    </source>
</evidence>
<feature type="compositionally biased region" description="Polar residues" evidence="5">
    <location>
        <begin position="394"/>
        <end position="406"/>
    </location>
</feature>
<dbReference type="AlphaFoldDB" id="A0A167PJ96"/>
<dbReference type="EMBL" id="AZHD01000016">
    <property type="protein sequence ID" value="OAA56717.1"/>
    <property type="molecule type" value="Genomic_DNA"/>
</dbReference>
<feature type="compositionally biased region" description="Polar residues" evidence="5">
    <location>
        <begin position="878"/>
        <end position="889"/>
    </location>
</feature>
<dbReference type="SUPFAM" id="SSF52743">
    <property type="entry name" value="Subtilisin-like"/>
    <property type="match status" value="1"/>
</dbReference>
<keyword evidence="4" id="KW-0720">Serine protease</keyword>
<dbReference type="InterPro" id="IPR036852">
    <property type="entry name" value="Peptidase_S8/S53_dom_sf"/>
</dbReference>
<comment type="caution">
    <text evidence="7">The sequence shown here is derived from an EMBL/GenBank/DDBJ whole genome shotgun (WGS) entry which is preliminary data.</text>
</comment>
<feature type="compositionally biased region" description="Low complexity" evidence="5">
    <location>
        <begin position="866"/>
        <end position="875"/>
    </location>
</feature>
<keyword evidence="2" id="KW-0645">Protease</keyword>
<comment type="similarity">
    <text evidence="1">Belongs to the peptidase S8 family.</text>
</comment>
<evidence type="ECO:0000256" key="1">
    <source>
        <dbReference type="ARBA" id="ARBA00011073"/>
    </source>
</evidence>
<feature type="region of interest" description="Disordered" evidence="5">
    <location>
        <begin position="852"/>
        <end position="900"/>
    </location>
</feature>
<feature type="compositionally biased region" description="Low complexity" evidence="5">
    <location>
        <begin position="597"/>
        <end position="609"/>
    </location>
</feature>
<feature type="region of interest" description="Disordered" evidence="5">
    <location>
        <begin position="594"/>
        <end position="613"/>
    </location>
</feature>
<feature type="compositionally biased region" description="Basic and acidic residues" evidence="5">
    <location>
        <begin position="383"/>
        <end position="393"/>
    </location>
</feature>
<feature type="region of interest" description="Disordered" evidence="5">
    <location>
        <begin position="456"/>
        <end position="480"/>
    </location>
</feature>
<protein>
    <submittedName>
        <fullName evidence="7">Peptidase S8/S53, subtilisin/kexin/sedolisin</fullName>
    </submittedName>
</protein>
<dbReference type="PANTHER" id="PTHR43806">
    <property type="entry name" value="PEPTIDASE S8"/>
    <property type="match status" value="1"/>
</dbReference>
<dbReference type="Proteomes" id="UP000076874">
    <property type="component" value="Unassembled WGS sequence"/>
</dbReference>
<evidence type="ECO:0000259" key="6">
    <source>
        <dbReference type="Pfam" id="PF00082"/>
    </source>
</evidence>
<evidence type="ECO:0000256" key="2">
    <source>
        <dbReference type="ARBA" id="ARBA00022670"/>
    </source>
</evidence>
<keyword evidence="8" id="KW-1185">Reference proteome</keyword>
<evidence type="ECO:0000313" key="8">
    <source>
        <dbReference type="Proteomes" id="UP000076874"/>
    </source>
</evidence>
<evidence type="ECO:0000256" key="3">
    <source>
        <dbReference type="ARBA" id="ARBA00022801"/>
    </source>
</evidence>
<feature type="compositionally biased region" description="Basic and acidic residues" evidence="5">
    <location>
        <begin position="313"/>
        <end position="322"/>
    </location>
</feature>
<feature type="compositionally biased region" description="Acidic residues" evidence="5">
    <location>
        <begin position="299"/>
        <end position="312"/>
    </location>
</feature>
<dbReference type="InterPro" id="IPR000209">
    <property type="entry name" value="Peptidase_S8/S53_dom"/>
</dbReference>
<evidence type="ECO:0000256" key="5">
    <source>
        <dbReference type="SAM" id="MobiDB-lite"/>
    </source>
</evidence>
<evidence type="ECO:0000313" key="7">
    <source>
        <dbReference type="EMBL" id="OAA56717.1"/>
    </source>
</evidence>
<dbReference type="Gene3D" id="3.40.50.200">
    <property type="entry name" value="Peptidase S8/S53 domain"/>
    <property type="match status" value="1"/>
</dbReference>
<dbReference type="InterPro" id="IPR015500">
    <property type="entry name" value="Peptidase_S8_subtilisin-rel"/>
</dbReference>
<gene>
    <name evidence="7" type="ORF">SPI_07724</name>
</gene>